<evidence type="ECO:0000313" key="2">
    <source>
        <dbReference type="EMBL" id="RXZ61710.1"/>
    </source>
</evidence>
<dbReference type="Proteomes" id="UP000291269">
    <property type="component" value="Unassembled WGS sequence"/>
</dbReference>
<dbReference type="EMBL" id="SDOZ01000002">
    <property type="protein sequence ID" value="RXZ61710.1"/>
    <property type="molecule type" value="Genomic_DNA"/>
</dbReference>
<sequence length="137" mass="15583">MRKIIQQMLKGEQVAFCESVQTELKALAAEKEKALASLQELFAESEKKKFDEIVEGWDKASAVAFEDYYGAGFVFGVLAGLETSGVFDKKYSVLYRVLSGRLTRESVGVSSDRERVAQNIRENEKMIERFRGEKEER</sequence>
<feature type="coiled-coil region" evidence="1">
    <location>
        <begin position="17"/>
        <end position="48"/>
    </location>
</feature>
<name>A0A4Q2KCS9_9FIRM</name>
<keyword evidence="3" id="KW-1185">Reference proteome</keyword>
<protein>
    <submittedName>
        <fullName evidence="2">Uncharacterized protein</fullName>
    </submittedName>
</protein>
<evidence type="ECO:0000313" key="3">
    <source>
        <dbReference type="Proteomes" id="UP000291269"/>
    </source>
</evidence>
<comment type="caution">
    <text evidence="2">The sequence shown here is derived from an EMBL/GenBank/DDBJ whole genome shotgun (WGS) entry which is preliminary data.</text>
</comment>
<proteinExistence type="predicted"/>
<organism evidence="2 3">
    <name type="scientific">Candidatus Borkfalkia ceftriaxoniphila</name>
    <dbReference type="NCBI Taxonomy" id="2508949"/>
    <lineage>
        <taxon>Bacteria</taxon>
        <taxon>Bacillati</taxon>
        <taxon>Bacillota</taxon>
        <taxon>Clostridia</taxon>
        <taxon>Christensenellales</taxon>
        <taxon>Christensenellaceae</taxon>
        <taxon>Candidatus Borkfalkia</taxon>
    </lineage>
</organism>
<keyword evidence="1" id="KW-0175">Coiled coil</keyword>
<reference evidence="2 3" key="1">
    <citation type="journal article" date="2019" name="Gut">
        <title>Antibiotics-induced monodominance of a novel gut bacterial order.</title>
        <authorList>
            <person name="Hildebrand F."/>
            <person name="Moitinho-Silva L."/>
            <person name="Blasche S."/>
            <person name="Jahn M.T."/>
            <person name="Gossmann T.I."/>
            <person name="Heuerta-Cepas J."/>
            <person name="Hercog R."/>
            <person name="Luetge M."/>
            <person name="Bahram M."/>
            <person name="Pryszlak A."/>
            <person name="Alves R.J."/>
            <person name="Waszak S.M."/>
            <person name="Zhu A."/>
            <person name="Ye L."/>
            <person name="Costea P.I."/>
            <person name="Aalvink S."/>
            <person name="Belzer C."/>
            <person name="Forslund S.K."/>
            <person name="Sunagawa S."/>
            <person name="Hentschel U."/>
            <person name="Merten C."/>
            <person name="Patil K.R."/>
            <person name="Benes V."/>
            <person name="Bork P."/>
        </authorList>
    </citation>
    <scope>NUCLEOTIDE SEQUENCE [LARGE SCALE GENOMIC DNA]</scope>
    <source>
        <strain evidence="2 3">HDS1380</strain>
    </source>
</reference>
<evidence type="ECO:0000256" key="1">
    <source>
        <dbReference type="SAM" id="Coils"/>
    </source>
</evidence>
<accession>A0A4Q2KCS9</accession>
<dbReference type="RefSeq" id="WP_129224641.1">
    <property type="nucleotide sequence ID" value="NZ_SDOZ01000002.1"/>
</dbReference>
<dbReference type="AlphaFoldDB" id="A0A4Q2KCS9"/>
<gene>
    <name evidence="2" type="ORF">ESZ91_04785</name>
</gene>